<reference evidence="1" key="1">
    <citation type="submission" date="2018-09" db="EMBL/GenBank/DDBJ databases">
        <title>Murine metabolic-syndrome-specific gut microbial biobank.</title>
        <authorList>
            <person name="Liu C."/>
        </authorList>
    </citation>
    <scope>NUCLEOTIDE SEQUENCE</scope>
    <source>
        <strain evidence="1">D42-62</strain>
    </source>
</reference>
<protein>
    <submittedName>
        <fullName evidence="1">Uncharacterized protein</fullName>
    </submittedName>
</protein>
<evidence type="ECO:0000313" key="1">
    <source>
        <dbReference type="EMBL" id="NBJ95498.1"/>
    </source>
</evidence>
<comment type="caution">
    <text evidence="1">The sequence shown here is derived from an EMBL/GenBank/DDBJ whole genome shotgun (WGS) entry which is preliminary data.</text>
</comment>
<dbReference type="OrthoDB" id="2869809at2"/>
<dbReference type="SUPFAM" id="SSF54060">
    <property type="entry name" value="His-Me finger endonucleases"/>
    <property type="match status" value="1"/>
</dbReference>
<gene>
    <name evidence="1" type="ORF">D5281_24015</name>
</gene>
<name>A0A9X5GTX1_9FIRM</name>
<dbReference type="AlphaFoldDB" id="A0A9X5GTX1"/>
<dbReference type="InterPro" id="IPR044925">
    <property type="entry name" value="His-Me_finger_sf"/>
</dbReference>
<dbReference type="Gene3D" id="3.90.75.20">
    <property type="match status" value="1"/>
</dbReference>
<dbReference type="EMBL" id="QZDT01000102">
    <property type="protein sequence ID" value="NBJ95498.1"/>
    <property type="molecule type" value="Genomic_DNA"/>
</dbReference>
<dbReference type="Proteomes" id="UP001154420">
    <property type="component" value="Unassembled WGS sequence"/>
</dbReference>
<proteinExistence type="predicted"/>
<organism evidence="1 2">
    <name type="scientific">Parablautia muri</name>
    <dbReference type="NCBI Taxonomy" id="2320879"/>
    <lineage>
        <taxon>Bacteria</taxon>
        <taxon>Bacillati</taxon>
        <taxon>Bacillota</taxon>
        <taxon>Clostridia</taxon>
        <taxon>Lachnospirales</taxon>
        <taxon>Lachnospiraceae</taxon>
        <taxon>Parablautia</taxon>
    </lineage>
</organism>
<evidence type="ECO:0000313" key="2">
    <source>
        <dbReference type="Proteomes" id="UP001154420"/>
    </source>
</evidence>
<dbReference type="RefSeq" id="WP_160562385.1">
    <property type="nucleotide sequence ID" value="NZ_QZDT01000102.1"/>
</dbReference>
<accession>A0A9X5GTX1</accession>
<keyword evidence="2" id="KW-1185">Reference proteome</keyword>
<sequence>MNTEIIKENTETTESKMQFILDENGELQEISKDKCRIVEYPIKYKLKNAFEVFVRVDGTENYWISNYGRCVNNHRAENSFYKHKEGKCHYTIFEIERYEVKNKKGKPTGEIAENRYKRETTPEDLVVDAFLVKYKGRFKVWHKDGDESNNWYKNLLTVTPDDYKNLKSGKITWQELNLEQEYIEYVNKASYHAYTVYNGVLARCKSTEATDSIHKCYNKSSMWEVWLKNPKAFVKWYLEHYYECGDEEMDVDKDLFGDGSGMYHEDFCCILPKGLNTMLANAKKHYKEGETPDNVLPLGVSYNSKTGKYTGSIQFTGAEKPIPLSEWDTEEEAFEEYRVLKRADILIVAAKYKNSIPDYIYDRLLTVEVKPY</sequence>